<dbReference type="SUPFAM" id="SSF56672">
    <property type="entry name" value="DNA/RNA polymerases"/>
    <property type="match status" value="1"/>
</dbReference>
<keyword evidence="3 7" id="KW-0548">Nucleotidyltransferase</keyword>
<dbReference type="EC" id="2.7.7.7" evidence="7"/>
<dbReference type="PANTHER" id="PTHR11076:SF35">
    <property type="entry name" value="DNA REPAIR PROTEIN HOMOLOG YOBH"/>
    <property type="match status" value="1"/>
</dbReference>
<comment type="similarity">
    <text evidence="1">Belongs to the DNA polymerase type-Y family.</text>
</comment>
<evidence type="ECO:0000256" key="3">
    <source>
        <dbReference type="ARBA" id="ARBA00022695"/>
    </source>
</evidence>
<dbReference type="Proteomes" id="UP000007177">
    <property type="component" value="Chromosome"/>
</dbReference>
<dbReference type="GO" id="GO:0005829">
    <property type="term" value="C:cytosol"/>
    <property type="evidence" value="ECO:0007669"/>
    <property type="project" value="TreeGrafter"/>
</dbReference>
<organism evidence="7 8">
    <name type="scientific">Acetobacterium woodii (strain ATCC 29683 / DSM 1030 / JCM 2381 / KCTC 1655 / WB1)</name>
    <dbReference type="NCBI Taxonomy" id="931626"/>
    <lineage>
        <taxon>Bacteria</taxon>
        <taxon>Bacillati</taxon>
        <taxon>Bacillota</taxon>
        <taxon>Clostridia</taxon>
        <taxon>Eubacteriales</taxon>
        <taxon>Eubacteriaceae</taxon>
        <taxon>Acetobacterium</taxon>
    </lineage>
</organism>
<reference evidence="7 8" key="2">
    <citation type="journal article" date="2012" name="PLoS ONE">
        <title>An ancient pathway combining carbon dioxide fixation with the generation and utilization of a sodium ion gradient for ATP synthesis.</title>
        <authorList>
            <person name="Poehlein A."/>
            <person name="Schmidt S."/>
            <person name="Kaster A.K."/>
            <person name="Goenrich M."/>
            <person name="Vollmers J."/>
            <person name="Thurmer A."/>
            <person name="Bertsch J."/>
            <person name="Schuchmann K."/>
            <person name="Voigt B."/>
            <person name="Hecker M."/>
            <person name="Daniel R."/>
            <person name="Thauer R.K."/>
            <person name="Gottschalk G."/>
            <person name="Muller V."/>
        </authorList>
    </citation>
    <scope>NUCLEOTIDE SEQUENCE [LARGE SCALE GENOMIC DNA]</scope>
    <source>
        <strain evidence="8">ATCC 29683 / DSM 1030 / JCM 2381 / KCTC 1655 / WB1</strain>
    </source>
</reference>
<dbReference type="Gene3D" id="3.40.1170.60">
    <property type="match status" value="1"/>
</dbReference>
<dbReference type="eggNOG" id="COG0389">
    <property type="taxonomic scope" value="Bacteria"/>
</dbReference>
<evidence type="ECO:0000313" key="8">
    <source>
        <dbReference type="Proteomes" id="UP000007177"/>
    </source>
</evidence>
<dbReference type="HOGENOM" id="CLU_012348_10_3_9"/>
<dbReference type="KEGG" id="awo:Awo_c15040"/>
<dbReference type="GO" id="GO:0009432">
    <property type="term" value="P:SOS response"/>
    <property type="evidence" value="ECO:0007669"/>
    <property type="project" value="TreeGrafter"/>
</dbReference>
<feature type="domain" description="UmuC" evidence="6">
    <location>
        <begin position="5"/>
        <end position="111"/>
    </location>
</feature>
<dbReference type="Gene3D" id="3.30.70.270">
    <property type="match status" value="1"/>
</dbReference>
<name>H6LFZ8_ACEWD</name>
<evidence type="ECO:0000313" key="7">
    <source>
        <dbReference type="EMBL" id="AFA48286.1"/>
    </source>
</evidence>
<sequence>MERVILHSDMNSFYANVECLYHPEIREFPVAVGGNPEKRHGIILAKNQKAKEAGVKTGEALWQARTKCPTLVIRPPNYELYLRFSRLARKIYNRYSDQVEPFGLDESWVRP</sequence>
<dbReference type="EMBL" id="CP002987">
    <property type="protein sequence ID" value="AFA48286.1"/>
    <property type="molecule type" value="Genomic_DNA"/>
</dbReference>
<evidence type="ECO:0000256" key="2">
    <source>
        <dbReference type="ARBA" id="ARBA00022457"/>
    </source>
</evidence>
<dbReference type="GO" id="GO:0042276">
    <property type="term" value="P:error-prone translesion synthesis"/>
    <property type="evidence" value="ECO:0007669"/>
    <property type="project" value="TreeGrafter"/>
</dbReference>
<keyword evidence="2" id="KW-0515">Mutator protein</keyword>
<dbReference type="GO" id="GO:0006281">
    <property type="term" value="P:DNA repair"/>
    <property type="evidence" value="ECO:0007669"/>
    <property type="project" value="InterPro"/>
</dbReference>
<gene>
    <name evidence="7" type="primary">dinB2</name>
    <name evidence="7" type="ordered locus">Awo_c15040</name>
</gene>
<evidence type="ECO:0000256" key="4">
    <source>
        <dbReference type="ARBA" id="ARBA00022763"/>
    </source>
</evidence>
<dbReference type="STRING" id="931626.Awo_c15040"/>
<keyword evidence="8" id="KW-1185">Reference proteome</keyword>
<dbReference type="PROSITE" id="PS50173">
    <property type="entry name" value="UMUC"/>
    <property type="match status" value="1"/>
</dbReference>
<dbReference type="GO" id="GO:0003887">
    <property type="term" value="F:DNA-directed DNA polymerase activity"/>
    <property type="evidence" value="ECO:0007669"/>
    <property type="project" value="UniProtKB-KW"/>
</dbReference>
<evidence type="ECO:0000256" key="1">
    <source>
        <dbReference type="ARBA" id="ARBA00010945"/>
    </source>
</evidence>
<reference evidence="8" key="1">
    <citation type="submission" date="2011-07" db="EMBL/GenBank/DDBJ databases">
        <title>Complete genome sequence of Acetobacterium woodii.</title>
        <authorList>
            <person name="Poehlein A."/>
            <person name="Schmidt S."/>
            <person name="Kaster A.-K."/>
            <person name="Goenrich M."/>
            <person name="Vollmers J."/>
            <person name="Thuermer A."/>
            <person name="Gottschalk G."/>
            <person name="Thauer R.K."/>
            <person name="Daniel R."/>
            <person name="Mueller V."/>
        </authorList>
    </citation>
    <scope>NUCLEOTIDE SEQUENCE [LARGE SCALE GENOMIC DNA]</scope>
    <source>
        <strain evidence="8">ATCC 29683 / DSM 1030 / JCM 2381 / KCTC 1655 / WB1</strain>
    </source>
</reference>
<keyword evidence="4" id="KW-0227">DNA damage</keyword>
<proteinExistence type="inferred from homology"/>
<dbReference type="InterPro" id="IPR043502">
    <property type="entry name" value="DNA/RNA_pol_sf"/>
</dbReference>
<accession>H6LFZ8</accession>
<dbReference type="InterPro" id="IPR043128">
    <property type="entry name" value="Rev_trsase/Diguanyl_cyclase"/>
</dbReference>
<dbReference type="Pfam" id="PF00817">
    <property type="entry name" value="IMS"/>
    <property type="match status" value="1"/>
</dbReference>
<evidence type="ECO:0000259" key="6">
    <source>
        <dbReference type="PROSITE" id="PS50173"/>
    </source>
</evidence>
<dbReference type="AlphaFoldDB" id="H6LFZ8"/>
<keyword evidence="7" id="KW-0808">Transferase</keyword>
<dbReference type="InterPro" id="IPR001126">
    <property type="entry name" value="UmuC"/>
</dbReference>
<evidence type="ECO:0000256" key="5">
    <source>
        <dbReference type="ARBA" id="ARBA00022932"/>
    </source>
</evidence>
<dbReference type="InterPro" id="IPR050116">
    <property type="entry name" value="DNA_polymerase-Y"/>
</dbReference>
<dbReference type="PANTHER" id="PTHR11076">
    <property type="entry name" value="DNA REPAIR POLYMERASE UMUC / TRANSFERASE FAMILY MEMBER"/>
    <property type="match status" value="1"/>
</dbReference>
<protein>
    <submittedName>
        <fullName evidence="7">DNA polymerase IV</fullName>
        <ecNumber evidence="7">2.7.7.7</ecNumber>
    </submittedName>
</protein>
<keyword evidence="5" id="KW-0239">DNA-directed DNA polymerase</keyword>